<feature type="domain" description="UPAR/Ly6" evidence="13">
    <location>
        <begin position="20"/>
        <end position="111"/>
    </location>
</feature>
<dbReference type="SUPFAM" id="SSF57302">
    <property type="entry name" value="Snake toxin-like"/>
    <property type="match status" value="3"/>
</dbReference>
<dbReference type="GO" id="GO:0098552">
    <property type="term" value="C:side of membrane"/>
    <property type="evidence" value="ECO:0007669"/>
    <property type="project" value="UniProtKB-KW"/>
</dbReference>
<dbReference type="Gene3D" id="2.10.60.10">
    <property type="entry name" value="CD59"/>
    <property type="match status" value="3"/>
</dbReference>
<keyword evidence="8" id="KW-1015">Disulfide bond</keyword>
<evidence type="ECO:0000256" key="5">
    <source>
        <dbReference type="ARBA" id="ARBA00022729"/>
    </source>
</evidence>
<evidence type="ECO:0000256" key="11">
    <source>
        <dbReference type="ARBA" id="ARBA00023288"/>
    </source>
</evidence>
<dbReference type="PANTHER" id="PTHR10624:SF6">
    <property type="entry name" value="UROKINASE PLASMINOGEN ACTIVATOR SURFACE RECEPTOR"/>
    <property type="match status" value="1"/>
</dbReference>
<sequence>MESVWGGVLLAALLSQAAALRCYSCDGDRSCLETEDCREEQGWCRTTSLTMIARSRSAERIQKGCEMEGKPNNSVSFFSHGQIVLLAEEHCATDLCNQRAPNGLGSFSSVTYLECLSCSASDHSCSSPSMQRIRCLDPQEQCVDITAISMPEKFPQDERRIKGCGQISRCQEPLGFHTQDSFYLLQCCNSSLCNNDTRDYQESPLPLNGVTCYACEGNSSHGCAPENITPLQCQGPMTHCIEAVGSHELAGPGAMLKGCASPAWCNAPYVSIYKGLSGVQARCCHGNFCNSWIQEGFLPPARRSWAGHRLVAQPALLYSTILLAALVLPPSHS</sequence>
<keyword evidence="4" id="KW-0336">GPI-anchor</keyword>
<accession>A0A8C8SJX2</accession>
<keyword evidence="6" id="KW-0677">Repeat</keyword>
<keyword evidence="11" id="KW-0449">Lipoprotein</keyword>
<evidence type="ECO:0000256" key="10">
    <source>
        <dbReference type="ARBA" id="ARBA00023180"/>
    </source>
</evidence>
<dbReference type="PANTHER" id="PTHR10624">
    <property type="entry name" value="UROKINASE PLASMINOGEN ACTIVATOR SURFACE RECEPTOR-RELATED"/>
    <property type="match status" value="1"/>
</dbReference>
<organism evidence="14 15">
    <name type="scientific">Pelusios castaneus</name>
    <name type="common">West African mud turtle</name>
    <dbReference type="NCBI Taxonomy" id="367368"/>
    <lineage>
        <taxon>Eukaryota</taxon>
        <taxon>Metazoa</taxon>
        <taxon>Chordata</taxon>
        <taxon>Craniata</taxon>
        <taxon>Vertebrata</taxon>
        <taxon>Euteleostomi</taxon>
        <taxon>Archelosauria</taxon>
        <taxon>Testudinata</taxon>
        <taxon>Testudines</taxon>
        <taxon>Pleurodira</taxon>
        <taxon>Pelomedusidae</taxon>
        <taxon>Pelusios</taxon>
    </lineage>
</organism>
<dbReference type="InterPro" id="IPR045860">
    <property type="entry name" value="Snake_toxin-like_sf"/>
</dbReference>
<name>A0A8C8SJX2_9SAUR</name>
<proteinExistence type="predicted"/>
<reference evidence="14" key="1">
    <citation type="submission" date="2025-08" db="UniProtKB">
        <authorList>
            <consortium name="Ensembl"/>
        </authorList>
    </citation>
    <scope>IDENTIFICATION</scope>
</reference>
<evidence type="ECO:0000256" key="1">
    <source>
        <dbReference type="ARBA" id="ARBA00004609"/>
    </source>
</evidence>
<feature type="chain" id="PRO_5034512849" description="Urokinase plasminogen activator surface receptor" evidence="12">
    <location>
        <begin position="20"/>
        <end position="333"/>
    </location>
</feature>
<keyword evidence="3" id="KW-1003">Cell membrane</keyword>
<comment type="subcellular location">
    <subcellularLocation>
        <location evidence="1">Cell membrane</location>
        <topology evidence="1">Lipid-anchor</topology>
        <topology evidence="1">GPI-anchor</topology>
    </subcellularLocation>
</comment>
<dbReference type="Pfam" id="PF00021">
    <property type="entry name" value="UPAR_LY6"/>
    <property type="match status" value="3"/>
</dbReference>
<dbReference type="InterPro" id="IPR018363">
    <property type="entry name" value="CD59_antigen_CS"/>
</dbReference>
<keyword evidence="5 12" id="KW-0732">Signal</keyword>
<keyword evidence="7" id="KW-0472">Membrane</keyword>
<feature type="signal peptide" evidence="12">
    <location>
        <begin position="1"/>
        <end position="19"/>
    </location>
</feature>
<dbReference type="FunFam" id="2.10.60.10:FF:000015">
    <property type="entry name" value="Urokinase plasminogen activator surface receptor"/>
    <property type="match status" value="1"/>
</dbReference>
<evidence type="ECO:0000313" key="15">
    <source>
        <dbReference type="Proteomes" id="UP000694393"/>
    </source>
</evidence>
<dbReference type="InterPro" id="IPR016054">
    <property type="entry name" value="LY6_UPA_recep-like"/>
</dbReference>
<dbReference type="Proteomes" id="UP000694393">
    <property type="component" value="Unplaced"/>
</dbReference>
<dbReference type="PROSITE" id="PS00983">
    <property type="entry name" value="LY6_UPAR"/>
    <property type="match status" value="1"/>
</dbReference>
<evidence type="ECO:0000256" key="3">
    <source>
        <dbReference type="ARBA" id="ARBA00022475"/>
    </source>
</evidence>
<dbReference type="AlphaFoldDB" id="A0A8C8SJX2"/>
<feature type="domain" description="UPAR/Ly6" evidence="13">
    <location>
        <begin position="210"/>
        <end position="295"/>
    </location>
</feature>
<reference evidence="14" key="2">
    <citation type="submission" date="2025-09" db="UniProtKB">
        <authorList>
            <consortium name="Ensembl"/>
        </authorList>
    </citation>
    <scope>IDENTIFICATION</scope>
</reference>
<evidence type="ECO:0000256" key="12">
    <source>
        <dbReference type="SAM" id="SignalP"/>
    </source>
</evidence>
<evidence type="ECO:0000256" key="6">
    <source>
        <dbReference type="ARBA" id="ARBA00022737"/>
    </source>
</evidence>
<dbReference type="GO" id="GO:0005886">
    <property type="term" value="C:plasma membrane"/>
    <property type="evidence" value="ECO:0007669"/>
    <property type="project" value="UniProtKB-SubCell"/>
</dbReference>
<dbReference type="CDD" id="cd23558">
    <property type="entry name" value="TFP_LU_ECD_uPAR_rpt3"/>
    <property type="match status" value="1"/>
</dbReference>
<feature type="domain" description="UPAR/Ly6" evidence="13">
    <location>
        <begin position="113"/>
        <end position="201"/>
    </location>
</feature>
<dbReference type="Ensembl" id="ENSPCET00000023669.1">
    <property type="protein sequence ID" value="ENSPCEP00000022906.1"/>
    <property type="gene ID" value="ENSPCEG00000017454.1"/>
</dbReference>
<dbReference type="CDD" id="cd23556">
    <property type="entry name" value="TFP_LU_ECD_uPAR_rpt1"/>
    <property type="match status" value="1"/>
</dbReference>
<protein>
    <recommendedName>
        <fullName evidence="2">Urokinase plasminogen activator surface receptor</fullName>
    </recommendedName>
</protein>
<keyword evidence="9" id="KW-0675">Receptor</keyword>
<dbReference type="SMART" id="SM00134">
    <property type="entry name" value="LU"/>
    <property type="match status" value="3"/>
</dbReference>
<evidence type="ECO:0000256" key="9">
    <source>
        <dbReference type="ARBA" id="ARBA00023170"/>
    </source>
</evidence>
<evidence type="ECO:0000256" key="7">
    <source>
        <dbReference type="ARBA" id="ARBA00023136"/>
    </source>
</evidence>
<evidence type="ECO:0000256" key="2">
    <source>
        <dbReference type="ARBA" id="ARBA00019778"/>
    </source>
</evidence>
<keyword evidence="10" id="KW-0325">Glycoprotein</keyword>
<evidence type="ECO:0000259" key="13">
    <source>
        <dbReference type="SMART" id="SM00134"/>
    </source>
</evidence>
<dbReference type="GO" id="GO:0030154">
    <property type="term" value="P:cell differentiation"/>
    <property type="evidence" value="ECO:0007669"/>
    <property type="project" value="UniProtKB-ARBA"/>
</dbReference>
<evidence type="ECO:0000256" key="8">
    <source>
        <dbReference type="ARBA" id="ARBA00023157"/>
    </source>
</evidence>
<dbReference type="CDD" id="cd23557">
    <property type="entry name" value="TFP_LU_ECD_uPAR_rpt2"/>
    <property type="match status" value="1"/>
</dbReference>
<keyword evidence="15" id="KW-1185">Reference proteome</keyword>
<evidence type="ECO:0000256" key="4">
    <source>
        <dbReference type="ARBA" id="ARBA00022622"/>
    </source>
</evidence>
<evidence type="ECO:0000313" key="14">
    <source>
        <dbReference type="Ensembl" id="ENSPCEP00000022906.1"/>
    </source>
</evidence>